<organism evidence="1 2">
    <name type="scientific">Novosphingobium endophyticum</name>
    <dbReference type="NCBI Taxonomy" id="1955250"/>
    <lineage>
        <taxon>Bacteria</taxon>
        <taxon>Pseudomonadati</taxon>
        <taxon>Pseudomonadota</taxon>
        <taxon>Alphaproteobacteria</taxon>
        <taxon>Sphingomonadales</taxon>
        <taxon>Sphingomonadaceae</taxon>
        <taxon>Novosphingobium</taxon>
    </lineage>
</organism>
<protein>
    <submittedName>
        <fullName evidence="1">Uncharacterized protein</fullName>
    </submittedName>
</protein>
<keyword evidence="2" id="KW-1185">Reference proteome</keyword>
<dbReference type="EMBL" id="BMHK01000009">
    <property type="protein sequence ID" value="GGB99828.1"/>
    <property type="molecule type" value="Genomic_DNA"/>
</dbReference>
<name>A0A916TSQ6_9SPHN</name>
<sequence>MDKHDHWRQLAALLTSALDAKRNRIPSKDAEIVQYFIDHNEYGLAYEHLNNTIDEERLLITEEAKMAMKAAANFMNL</sequence>
<accession>A0A916TSQ6</accession>
<dbReference type="Proteomes" id="UP000608154">
    <property type="component" value="Unassembled WGS sequence"/>
</dbReference>
<gene>
    <name evidence="1" type="ORF">GCM10011494_17890</name>
</gene>
<dbReference type="RefSeq" id="WP_188770610.1">
    <property type="nucleotide sequence ID" value="NZ_BMHK01000009.1"/>
</dbReference>
<evidence type="ECO:0000313" key="1">
    <source>
        <dbReference type="EMBL" id="GGB99828.1"/>
    </source>
</evidence>
<proteinExistence type="predicted"/>
<dbReference type="InterPro" id="IPR047880">
    <property type="entry name" value="MafI-like"/>
</dbReference>
<comment type="caution">
    <text evidence="1">The sequence shown here is derived from an EMBL/GenBank/DDBJ whole genome shotgun (WGS) entry which is preliminary data.</text>
</comment>
<dbReference type="AlphaFoldDB" id="A0A916TSQ6"/>
<reference evidence="1" key="1">
    <citation type="journal article" date="2014" name="Int. J. Syst. Evol. Microbiol.">
        <title>Complete genome sequence of Corynebacterium casei LMG S-19264T (=DSM 44701T), isolated from a smear-ripened cheese.</title>
        <authorList>
            <consortium name="US DOE Joint Genome Institute (JGI-PGF)"/>
            <person name="Walter F."/>
            <person name="Albersmeier A."/>
            <person name="Kalinowski J."/>
            <person name="Ruckert C."/>
        </authorList>
    </citation>
    <scope>NUCLEOTIDE SEQUENCE</scope>
    <source>
        <strain evidence="1">CGMCC 1.15095</strain>
    </source>
</reference>
<reference evidence="1" key="2">
    <citation type="submission" date="2020-09" db="EMBL/GenBank/DDBJ databases">
        <authorList>
            <person name="Sun Q."/>
            <person name="Zhou Y."/>
        </authorList>
    </citation>
    <scope>NUCLEOTIDE SEQUENCE</scope>
    <source>
        <strain evidence="1">CGMCC 1.15095</strain>
    </source>
</reference>
<dbReference type="NCBIfam" id="NF033691">
    <property type="entry name" value="immunity_MafI"/>
    <property type="match status" value="1"/>
</dbReference>
<evidence type="ECO:0000313" key="2">
    <source>
        <dbReference type="Proteomes" id="UP000608154"/>
    </source>
</evidence>